<feature type="compositionally biased region" description="Polar residues" evidence="3">
    <location>
        <begin position="86"/>
        <end position="107"/>
    </location>
</feature>
<dbReference type="GO" id="GO:0000390">
    <property type="term" value="P:spliceosomal complex disassembly"/>
    <property type="evidence" value="ECO:0007669"/>
    <property type="project" value="InterPro"/>
</dbReference>
<dbReference type="PANTHER" id="PTHR12214">
    <property type="entry name" value="GC-RICH SEQUENCE DNA-BINDING FACTOR"/>
    <property type="match status" value="1"/>
</dbReference>
<comment type="subcellular location">
    <subcellularLocation>
        <location evidence="1">Nucleus</location>
    </subcellularLocation>
</comment>
<feature type="compositionally biased region" description="Acidic residues" evidence="3">
    <location>
        <begin position="60"/>
        <end position="69"/>
    </location>
</feature>
<feature type="compositionally biased region" description="Low complexity" evidence="3">
    <location>
        <begin position="284"/>
        <end position="293"/>
    </location>
</feature>
<reference evidence="4 5" key="1">
    <citation type="submission" date="2024-01" db="EMBL/GenBank/DDBJ databases">
        <title>A draft genome for a cacao thread blight-causing isolate of Paramarasmius palmivorus.</title>
        <authorList>
            <person name="Baruah I.K."/>
            <person name="Bukari Y."/>
            <person name="Amoako-Attah I."/>
            <person name="Meinhardt L.W."/>
            <person name="Bailey B.A."/>
            <person name="Cohen S.P."/>
        </authorList>
    </citation>
    <scope>NUCLEOTIDE SEQUENCE [LARGE SCALE GENOMIC DNA]</scope>
    <source>
        <strain evidence="4 5">GH-12</strain>
    </source>
</reference>
<dbReference type="Pfam" id="PF15458">
    <property type="entry name" value="NTR2"/>
    <property type="match status" value="1"/>
</dbReference>
<feature type="compositionally biased region" description="Acidic residues" evidence="3">
    <location>
        <begin position="260"/>
        <end position="271"/>
    </location>
</feature>
<evidence type="ECO:0000256" key="2">
    <source>
        <dbReference type="ARBA" id="ARBA00023242"/>
    </source>
</evidence>
<dbReference type="GO" id="GO:0003677">
    <property type="term" value="F:DNA binding"/>
    <property type="evidence" value="ECO:0007669"/>
    <property type="project" value="InterPro"/>
</dbReference>
<feature type="compositionally biased region" description="Basic residues" evidence="3">
    <location>
        <begin position="41"/>
        <end position="54"/>
    </location>
</feature>
<sequence>MFKQRVKSKPTQRTRPSSPEDSIDDDSVTATAEESPSTIVKKFKDKAKRNKPKSRLSFGGEDEEVEEGGDAFQLKKSKLSRKLALGQSSANVPTNLDQATISPSRPTYDQAYLNELKASTTSTRAPVPLSDPYDADMSMMSLDADNVQGNEVTASENLPESSETIIPSESSVKQAKERRERLRAAKASGNEDFISLSVTKAPEYQGPHPESRLVREEDELGEADDEYAEYTSAQERIALSKKSRKLEASKRREAMKEMIADADEEDEETTEWEQAQLRRGGHLPSRSPAPASKPSKRPYKPAPIPLSTPIPTLSASLARLTQQMAQLTTSHAGNTAALNTLAQEREQVDEREREMRELVGKAEEKRAWFGSFREWVEGVAGFLDEKYPLLEQLEEGHLSLLKERYDMVSSRRQQDDEDDLSVFLGPLPLLEDTETTREADPQATRRQRRIARVSRRQQRQLRQKARPAEEEGYSTDSEIPPADEDAYRSALRSVITQTQDVLSDVKAKEFLDPGQGQWGVWREKYADSYVGAWGGLGVVSVWEFWARLECIGWDCIEDKKGLESFRWYQGLYDYSRPGDPSDTARELGPDGDLVSSMITTAIIPRMSKIIEGGALDVYSHSHIRRVIDIMEELEATIEPGSPKLQVLSKSVVICFEKAIHETEKLIAKFTSTVATRPAPAFDPESVPSRQRFLTRRLKLLANLLQWRKLTGERFGLGQLAARIVDGLILGIAEGGWEVGGADVIQTVASMLPPELMTRDIRTRLNS</sequence>
<feature type="region of interest" description="Disordered" evidence="3">
    <location>
        <begin position="82"/>
        <end position="107"/>
    </location>
</feature>
<organism evidence="4 5">
    <name type="scientific">Paramarasmius palmivorus</name>
    <dbReference type="NCBI Taxonomy" id="297713"/>
    <lineage>
        <taxon>Eukaryota</taxon>
        <taxon>Fungi</taxon>
        <taxon>Dikarya</taxon>
        <taxon>Basidiomycota</taxon>
        <taxon>Agaricomycotina</taxon>
        <taxon>Agaricomycetes</taxon>
        <taxon>Agaricomycetidae</taxon>
        <taxon>Agaricales</taxon>
        <taxon>Marasmiineae</taxon>
        <taxon>Marasmiaceae</taxon>
        <taxon>Paramarasmius</taxon>
    </lineage>
</organism>
<evidence type="ECO:0000313" key="5">
    <source>
        <dbReference type="Proteomes" id="UP001383192"/>
    </source>
</evidence>
<proteinExistence type="predicted"/>
<dbReference type="InterPro" id="IPR028211">
    <property type="entry name" value="Ntr2"/>
</dbReference>
<feature type="region of interest" description="Disordered" evidence="3">
    <location>
        <begin position="425"/>
        <end position="482"/>
    </location>
</feature>
<feature type="compositionally biased region" description="Acidic residues" evidence="3">
    <location>
        <begin position="216"/>
        <end position="228"/>
    </location>
</feature>
<feature type="compositionally biased region" description="Basic residues" evidence="3">
    <location>
        <begin position="1"/>
        <end position="12"/>
    </location>
</feature>
<dbReference type="GO" id="GO:0071008">
    <property type="term" value="C:U2-type post-mRNA release spliceosomal complex"/>
    <property type="evidence" value="ECO:0007669"/>
    <property type="project" value="InterPro"/>
</dbReference>
<keyword evidence="5" id="KW-1185">Reference proteome</keyword>
<gene>
    <name evidence="4" type="ORF">VNI00_011811</name>
</gene>
<feature type="compositionally biased region" description="Low complexity" evidence="3">
    <location>
        <begin position="159"/>
        <end position="171"/>
    </location>
</feature>
<dbReference type="Proteomes" id="UP001383192">
    <property type="component" value="Unassembled WGS sequence"/>
</dbReference>
<protein>
    <submittedName>
        <fullName evidence="4">Uncharacterized protein</fullName>
    </submittedName>
</protein>
<feature type="compositionally biased region" description="Polar residues" evidence="3">
    <location>
        <begin position="28"/>
        <end position="38"/>
    </location>
</feature>
<feature type="region of interest" description="Disordered" evidence="3">
    <location>
        <begin position="153"/>
        <end position="310"/>
    </location>
</feature>
<feature type="compositionally biased region" description="Basic and acidic residues" evidence="3">
    <location>
        <begin position="245"/>
        <end position="259"/>
    </location>
</feature>
<evidence type="ECO:0000313" key="4">
    <source>
        <dbReference type="EMBL" id="KAK7035518.1"/>
    </source>
</evidence>
<keyword evidence="2" id="KW-0539">Nucleus</keyword>
<accession>A0AAW0CAY6</accession>
<evidence type="ECO:0000256" key="1">
    <source>
        <dbReference type="ARBA" id="ARBA00004123"/>
    </source>
</evidence>
<feature type="region of interest" description="Disordered" evidence="3">
    <location>
        <begin position="327"/>
        <end position="348"/>
    </location>
</feature>
<comment type="caution">
    <text evidence="4">The sequence shown here is derived from an EMBL/GenBank/DDBJ whole genome shotgun (WGS) entry which is preliminary data.</text>
</comment>
<feature type="compositionally biased region" description="Polar residues" evidence="3">
    <location>
        <begin position="327"/>
        <end position="342"/>
    </location>
</feature>
<feature type="region of interest" description="Disordered" evidence="3">
    <location>
        <begin position="1"/>
        <end position="69"/>
    </location>
</feature>
<feature type="compositionally biased region" description="Basic residues" evidence="3">
    <location>
        <begin position="445"/>
        <end position="465"/>
    </location>
</feature>
<feature type="compositionally biased region" description="Basic and acidic residues" evidence="3">
    <location>
        <begin position="174"/>
        <end position="183"/>
    </location>
</feature>
<dbReference type="AlphaFoldDB" id="A0AAW0CAY6"/>
<dbReference type="PANTHER" id="PTHR12214:SF0">
    <property type="entry name" value="LD29489P"/>
    <property type="match status" value="1"/>
</dbReference>
<dbReference type="EMBL" id="JAYKXP010000052">
    <property type="protein sequence ID" value="KAK7035518.1"/>
    <property type="molecule type" value="Genomic_DNA"/>
</dbReference>
<evidence type="ECO:0000256" key="3">
    <source>
        <dbReference type="SAM" id="MobiDB-lite"/>
    </source>
</evidence>
<name>A0AAW0CAY6_9AGAR</name>
<dbReference type="InterPro" id="IPR012890">
    <property type="entry name" value="GCFC2-like"/>
</dbReference>